<comment type="caution">
    <text evidence="1">The sequence shown here is derived from an EMBL/GenBank/DDBJ whole genome shotgun (WGS) entry which is preliminary data.</text>
</comment>
<accession>A0A423IPV9</accession>
<reference evidence="1 2" key="1">
    <citation type="submission" date="2016-10" db="EMBL/GenBank/DDBJ databases">
        <title>Comparative genome analysis of multiple Pseudomonas spp. focuses on biocontrol and plant growth promoting traits.</title>
        <authorList>
            <person name="Tao X.-Y."/>
            <person name="Taylor C.G."/>
        </authorList>
    </citation>
    <scope>NUCLEOTIDE SEQUENCE [LARGE SCALE GENOMIC DNA]</scope>
    <source>
        <strain evidence="1 2">94G2</strain>
    </source>
</reference>
<gene>
    <name evidence="1" type="ORF">BK661_25315</name>
</gene>
<dbReference type="EMBL" id="MOBL01000035">
    <property type="protein sequence ID" value="RON27433.1"/>
    <property type="molecule type" value="Genomic_DNA"/>
</dbReference>
<name>A0A423IPV9_9PSED</name>
<dbReference type="AlphaFoldDB" id="A0A423IPV9"/>
<evidence type="ECO:0000313" key="1">
    <source>
        <dbReference type="EMBL" id="RON27433.1"/>
    </source>
</evidence>
<evidence type="ECO:0000313" key="2">
    <source>
        <dbReference type="Proteomes" id="UP000283260"/>
    </source>
</evidence>
<sequence length="66" mass="7277">MGDFGEWAQGGMPGESFLRVGEVRVFMMATLWVLPKGCNLSIFTSLIAPEDQKIAAFGSSYRRGDF</sequence>
<organism evidence="1 2">
    <name type="scientific">Pseudomonas frederiksbergensis</name>
    <dbReference type="NCBI Taxonomy" id="104087"/>
    <lineage>
        <taxon>Bacteria</taxon>
        <taxon>Pseudomonadati</taxon>
        <taxon>Pseudomonadota</taxon>
        <taxon>Gammaproteobacteria</taxon>
        <taxon>Pseudomonadales</taxon>
        <taxon>Pseudomonadaceae</taxon>
        <taxon>Pseudomonas</taxon>
    </lineage>
</organism>
<protein>
    <submittedName>
        <fullName evidence="1">Uncharacterized protein</fullName>
    </submittedName>
</protein>
<proteinExistence type="predicted"/>
<dbReference type="Proteomes" id="UP000283260">
    <property type="component" value="Unassembled WGS sequence"/>
</dbReference>